<dbReference type="GeneID" id="115628564"/>
<protein>
    <submittedName>
        <fullName evidence="3">Uncharacterized protein LOC115628564</fullName>
    </submittedName>
</protein>
<feature type="compositionally biased region" description="Low complexity" evidence="1">
    <location>
        <begin position="83"/>
        <end position="95"/>
    </location>
</feature>
<evidence type="ECO:0000256" key="1">
    <source>
        <dbReference type="SAM" id="MobiDB-lite"/>
    </source>
</evidence>
<gene>
    <name evidence="3" type="primary">LOC115628564</name>
</gene>
<keyword evidence="2" id="KW-1185">Reference proteome</keyword>
<feature type="compositionally biased region" description="Polar residues" evidence="1">
    <location>
        <begin position="96"/>
        <end position="106"/>
    </location>
</feature>
<evidence type="ECO:0000313" key="3">
    <source>
        <dbReference type="RefSeq" id="XP_030380588.1"/>
    </source>
</evidence>
<feature type="region of interest" description="Disordered" evidence="1">
    <location>
        <begin position="83"/>
        <end position="133"/>
    </location>
</feature>
<accession>A0A6J2TZG6</accession>
<name>A0A6J2TZG6_DROLE</name>
<dbReference type="Proteomes" id="UP000504634">
    <property type="component" value="Unplaced"/>
</dbReference>
<proteinExistence type="predicted"/>
<dbReference type="RefSeq" id="XP_030380588.1">
    <property type="nucleotide sequence ID" value="XM_030524728.1"/>
</dbReference>
<organism evidence="2 3">
    <name type="scientific">Drosophila lebanonensis</name>
    <name type="common">Fruit fly</name>
    <name type="synonym">Scaptodrosophila lebanonensis</name>
    <dbReference type="NCBI Taxonomy" id="7225"/>
    <lineage>
        <taxon>Eukaryota</taxon>
        <taxon>Metazoa</taxon>
        <taxon>Ecdysozoa</taxon>
        <taxon>Arthropoda</taxon>
        <taxon>Hexapoda</taxon>
        <taxon>Insecta</taxon>
        <taxon>Pterygota</taxon>
        <taxon>Neoptera</taxon>
        <taxon>Endopterygota</taxon>
        <taxon>Diptera</taxon>
        <taxon>Brachycera</taxon>
        <taxon>Muscomorpha</taxon>
        <taxon>Ephydroidea</taxon>
        <taxon>Drosophilidae</taxon>
        <taxon>Scaptodrosophila</taxon>
    </lineage>
</organism>
<dbReference type="OrthoDB" id="7883488at2759"/>
<evidence type="ECO:0000313" key="2">
    <source>
        <dbReference type="Proteomes" id="UP000504634"/>
    </source>
</evidence>
<reference evidence="3" key="1">
    <citation type="submission" date="2025-08" db="UniProtKB">
        <authorList>
            <consortium name="RefSeq"/>
        </authorList>
    </citation>
    <scope>IDENTIFICATION</scope>
    <source>
        <strain evidence="3">11010-0011.00</strain>
        <tissue evidence="3">Whole body</tissue>
    </source>
</reference>
<dbReference type="AlphaFoldDB" id="A0A6J2TZG6"/>
<sequence length="235" mass="25959">MFRNLCIVRKRLLPTILYPRYNACKKVSTNAVKLSLTFKSNMPLLASLPLISGGHRGIKVQDIDIRDLARNDIEFARDFTSSLSSLSMPSTPESSQTSDGEASEPTTGAPESGSLDGVVTGGGCDSATSILDKDGNPIVPVDIDGWADYNEDDEGGPTVQNTTENHVEIGNDEEYKALQALMVPDEREAHFEYKGIKVQLPKTVHKDKGTYRFRRDPEDFEAVGDDMRLCRFDKK</sequence>